<keyword evidence="2" id="KW-1185">Reference proteome</keyword>
<organism evidence="1 2">
    <name type="scientific">Microctonus aethiopoides</name>
    <dbReference type="NCBI Taxonomy" id="144406"/>
    <lineage>
        <taxon>Eukaryota</taxon>
        <taxon>Metazoa</taxon>
        <taxon>Ecdysozoa</taxon>
        <taxon>Arthropoda</taxon>
        <taxon>Hexapoda</taxon>
        <taxon>Insecta</taxon>
        <taxon>Pterygota</taxon>
        <taxon>Neoptera</taxon>
        <taxon>Endopterygota</taxon>
        <taxon>Hymenoptera</taxon>
        <taxon>Apocrita</taxon>
        <taxon>Ichneumonoidea</taxon>
        <taxon>Braconidae</taxon>
        <taxon>Euphorinae</taxon>
        <taxon>Microctonus</taxon>
    </lineage>
</organism>
<dbReference type="AlphaFoldDB" id="A0AA39KKT4"/>
<dbReference type="EMBL" id="JAQQBS010001422">
    <property type="protein sequence ID" value="KAK0165027.1"/>
    <property type="molecule type" value="Genomic_DNA"/>
</dbReference>
<protein>
    <submittedName>
        <fullName evidence="1">Uncharacterized protein</fullName>
    </submittedName>
</protein>
<name>A0AA39KKT4_9HYME</name>
<dbReference type="Proteomes" id="UP001168990">
    <property type="component" value="Unassembled WGS sequence"/>
</dbReference>
<evidence type="ECO:0000313" key="1">
    <source>
        <dbReference type="EMBL" id="KAK0165027.1"/>
    </source>
</evidence>
<reference evidence="1" key="1">
    <citation type="journal article" date="2023" name="bioRxiv">
        <title>Scaffold-level genome assemblies of two parasitoid biocontrol wasps reveal the parthenogenesis mechanism and an associated novel virus.</title>
        <authorList>
            <person name="Inwood S."/>
            <person name="Skelly J."/>
            <person name="Guhlin J."/>
            <person name="Harrop T."/>
            <person name="Goldson S."/>
            <person name="Dearden P."/>
        </authorList>
    </citation>
    <scope>NUCLEOTIDE SEQUENCE</scope>
    <source>
        <strain evidence="1">Irish</strain>
        <tissue evidence="1">Whole body</tissue>
    </source>
</reference>
<sequence>MNQLGKSFEQLIQFAAWRIETQVFMDKSEEQGTMLPSRDCKLIHHLSCLALPRDGVCYIWPKYKVRARSPIFESVITPSYMIFNVFLMKSCAQVLEFLIQELDLRAQTFITDLS</sequence>
<proteinExistence type="predicted"/>
<evidence type="ECO:0000313" key="2">
    <source>
        <dbReference type="Proteomes" id="UP001168990"/>
    </source>
</evidence>
<comment type="caution">
    <text evidence="1">The sequence shown here is derived from an EMBL/GenBank/DDBJ whole genome shotgun (WGS) entry which is preliminary data.</text>
</comment>
<accession>A0AA39KKT4</accession>
<reference evidence="1" key="2">
    <citation type="submission" date="2023-03" db="EMBL/GenBank/DDBJ databases">
        <authorList>
            <person name="Inwood S.N."/>
            <person name="Skelly J.G."/>
            <person name="Guhlin J."/>
            <person name="Harrop T.W.R."/>
            <person name="Goldson S.G."/>
            <person name="Dearden P.K."/>
        </authorList>
    </citation>
    <scope>NUCLEOTIDE SEQUENCE</scope>
    <source>
        <strain evidence="1">Irish</strain>
        <tissue evidence="1">Whole body</tissue>
    </source>
</reference>
<gene>
    <name evidence="1" type="ORF">PV328_003584</name>
</gene>